<comment type="caution">
    <text evidence="2">The sequence shown here is derived from an EMBL/GenBank/DDBJ whole genome shotgun (WGS) entry which is preliminary data.</text>
</comment>
<reference evidence="2" key="1">
    <citation type="submission" date="2021-01" db="EMBL/GenBank/DDBJ databases">
        <title>Whole genome shotgun sequence of Virgisporangium ochraceum NBRC 16418.</title>
        <authorList>
            <person name="Komaki H."/>
            <person name="Tamura T."/>
        </authorList>
    </citation>
    <scope>NUCLEOTIDE SEQUENCE</scope>
    <source>
        <strain evidence="2">NBRC 16418</strain>
    </source>
</reference>
<accession>A0A8J3ZWI4</accession>
<sequence length="280" mass="30423">MERAWGRWLVAAVITVTVGGCGTPGDGDLVDDWTAMVDAKAKVPGVGCHDAPVRFIYETNTVTRPPISCDEAHTIETFHVGQVPDALTASPSEGSADYVRLFEACEGLAVEFLGGQWFDARVGLGVTVPSSLQWEGGGRWFRCDLMETVNTSDAVSRRRGTVRNLAKADAAVARRCFTAVGLQSDGRWDYLNPTDCTQPHDAEYAGAFKVPGTQRPTDPKGSGLYKQCYDVIDRYVTGSSRLGYMASLGSQRVWNRGDHYVRCYAWHDKGEVTGSVKGTG</sequence>
<evidence type="ECO:0000259" key="1">
    <source>
        <dbReference type="Pfam" id="PF13845"/>
    </source>
</evidence>
<name>A0A8J3ZWI4_9ACTN</name>
<dbReference type="AlphaFoldDB" id="A0A8J3ZWI4"/>
<proteinExistence type="predicted"/>
<dbReference type="Pfam" id="PF13845">
    <property type="entry name" value="Septum_form"/>
    <property type="match status" value="1"/>
</dbReference>
<gene>
    <name evidence="2" type="ORF">Voc01_058380</name>
</gene>
<dbReference type="EMBL" id="BOPH01000083">
    <property type="protein sequence ID" value="GIJ70921.1"/>
    <property type="molecule type" value="Genomic_DNA"/>
</dbReference>
<evidence type="ECO:0000313" key="2">
    <source>
        <dbReference type="EMBL" id="GIJ70921.1"/>
    </source>
</evidence>
<keyword evidence="3" id="KW-1185">Reference proteome</keyword>
<protein>
    <recommendedName>
        <fullName evidence="1">Septum formation-related domain-containing protein</fullName>
    </recommendedName>
</protein>
<dbReference type="PROSITE" id="PS51257">
    <property type="entry name" value="PROKAR_LIPOPROTEIN"/>
    <property type="match status" value="1"/>
</dbReference>
<organism evidence="2 3">
    <name type="scientific">Virgisporangium ochraceum</name>
    <dbReference type="NCBI Taxonomy" id="65505"/>
    <lineage>
        <taxon>Bacteria</taxon>
        <taxon>Bacillati</taxon>
        <taxon>Actinomycetota</taxon>
        <taxon>Actinomycetes</taxon>
        <taxon>Micromonosporales</taxon>
        <taxon>Micromonosporaceae</taxon>
        <taxon>Virgisporangium</taxon>
    </lineage>
</organism>
<dbReference type="InterPro" id="IPR026004">
    <property type="entry name" value="Septum_form"/>
</dbReference>
<feature type="domain" description="Septum formation-related" evidence="1">
    <location>
        <begin position="66"/>
        <end position="263"/>
    </location>
</feature>
<dbReference type="Proteomes" id="UP000635606">
    <property type="component" value="Unassembled WGS sequence"/>
</dbReference>
<dbReference type="RefSeq" id="WP_203930811.1">
    <property type="nucleotide sequence ID" value="NZ_BOPH01000083.1"/>
</dbReference>
<evidence type="ECO:0000313" key="3">
    <source>
        <dbReference type="Proteomes" id="UP000635606"/>
    </source>
</evidence>